<accession>A0A2G8L6E4</accession>
<dbReference type="Gene3D" id="1.20.1250.20">
    <property type="entry name" value="MFS general substrate transporter like domains"/>
    <property type="match status" value="2"/>
</dbReference>
<evidence type="ECO:0000313" key="6">
    <source>
        <dbReference type="Proteomes" id="UP000230750"/>
    </source>
</evidence>
<dbReference type="Proteomes" id="UP000230750">
    <property type="component" value="Unassembled WGS sequence"/>
</dbReference>
<feature type="compositionally biased region" description="Polar residues" evidence="2">
    <location>
        <begin position="12"/>
        <end position="24"/>
    </location>
</feature>
<evidence type="ECO:0000259" key="4">
    <source>
        <dbReference type="PROSITE" id="PS50850"/>
    </source>
</evidence>
<dbReference type="PROSITE" id="PS50850">
    <property type="entry name" value="MFS"/>
    <property type="match status" value="1"/>
</dbReference>
<feature type="transmembrane region" description="Helical" evidence="3">
    <location>
        <begin position="168"/>
        <end position="186"/>
    </location>
</feature>
<dbReference type="GO" id="GO:0008028">
    <property type="term" value="F:monocarboxylic acid transmembrane transporter activity"/>
    <property type="evidence" value="ECO:0007669"/>
    <property type="project" value="TreeGrafter"/>
</dbReference>
<feature type="transmembrane region" description="Helical" evidence="3">
    <location>
        <begin position="145"/>
        <end position="162"/>
    </location>
</feature>
<dbReference type="PANTHER" id="PTHR11360">
    <property type="entry name" value="MONOCARBOXYLATE TRANSPORTER"/>
    <property type="match status" value="1"/>
</dbReference>
<feature type="transmembrane region" description="Helical" evidence="3">
    <location>
        <begin position="236"/>
        <end position="255"/>
    </location>
</feature>
<dbReference type="GO" id="GO:0016020">
    <property type="term" value="C:membrane"/>
    <property type="evidence" value="ECO:0007669"/>
    <property type="project" value="UniProtKB-SubCell"/>
</dbReference>
<dbReference type="Pfam" id="PF07690">
    <property type="entry name" value="MFS_1"/>
    <property type="match status" value="1"/>
</dbReference>
<dbReference type="InterPro" id="IPR011701">
    <property type="entry name" value="MFS"/>
</dbReference>
<dbReference type="EMBL" id="MRZV01000200">
    <property type="protein sequence ID" value="PIK55824.1"/>
    <property type="molecule type" value="Genomic_DNA"/>
</dbReference>
<feature type="transmembrane region" description="Helical" evidence="3">
    <location>
        <begin position="478"/>
        <end position="499"/>
    </location>
</feature>
<proteinExistence type="predicted"/>
<feature type="domain" description="Major facilitator superfamily (MFS) profile" evidence="4">
    <location>
        <begin position="77"/>
        <end position="509"/>
    </location>
</feature>
<evidence type="ECO:0000313" key="5">
    <source>
        <dbReference type="EMBL" id="PIK55824.1"/>
    </source>
</evidence>
<feature type="transmembrane region" description="Helical" evidence="3">
    <location>
        <begin position="443"/>
        <end position="466"/>
    </location>
</feature>
<dbReference type="CDD" id="cd17352">
    <property type="entry name" value="MFS_MCT_SLC16"/>
    <property type="match status" value="1"/>
</dbReference>
<feature type="transmembrane region" description="Helical" evidence="3">
    <location>
        <begin position="410"/>
        <end position="431"/>
    </location>
</feature>
<dbReference type="InterPro" id="IPR020846">
    <property type="entry name" value="MFS_dom"/>
</dbReference>
<keyword evidence="3" id="KW-0472">Membrane</keyword>
<keyword evidence="6" id="KW-1185">Reference proteome</keyword>
<comment type="subcellular location">
    <subcellularLocation>
        <location evidence="1">Membrane</location>
        <topology evidence="1">Multi-pass membrane protein</topology>
    </subcellularLocation>
</comment>
<feature type="transmembrane region" description="Helical" evidence="3">
    <location>
        <begin position="317"/>
        <end position="334"/>
    </location>
</feature>
<dbReference type="SUPFAM" id="SSF103473">
    <property type="entry name" value="MFS general substrate transporter"/>
    <property type="match status" value="1"/>
</dbReference>
<sequence length="554" mass="61817">MTYPDQDYDSDTYYTPRSTPTSEFHSPDLTGESYSKDHTKRHLPKWKSTSTRSKPIAQNQTIVGKIREKLQSKYTRGWLVVMAGFILHVPMMGFVMSFGELLNPMLRRYHSNTSTLSWVGSLAFGMAYVANPLSTPLYNRFGCRWVSISGVVMASFGLFLTSYVDTPWLLYFTYSLPFGMGTNFCYNPPLILTGEWFPVKYHVLSTCTLVAGIPFGSFVMNPLSEVIIHALGLKDALRILALVVMVIGIPCCLVFKQPPMQDTADDSSVATDDVEPPQPRSIYDTDSAWLAEMIRKETNPPGFLCFGMRKDLWTEPVFILFLIGQFTKGIGYVFPFVHLVSFMLNIGLNPATASLVMTIKGSFDMLGRLVAGVVGENMPFGLIHVYVVCTAVMGVATFLCVFASNFTHMAIYAICIGFFNGVYNSLLFPTTTSLFNKDYVREAWAYCQVPPGIAIILGPGMAGFIYDVTETYEADFQANTIVFIVAMVIFACIPAITLTRRVIAIRRRKGKPERATIVEMTRIFIGIDSTADDDFDDESHVIVRSDDEETSSVD</sequence>
<dbReference type="InterPro" id="IPR050327">
    <property type="entry name" value="Proton-linked_MCT"/>
</dbReference>
<name>A0A2G8L6E4_STIJA</name>
<dbReference type="PANTHER" id="PTHR11360:SF172">
    <property type="entry name" value="MAJOR FACILITATOR SUPERFAMILY (MFS) PROFILE DOMAIN-CONTAINING PROTEIN"/>
    <property type="match status" value="1"/>
</dbReference>
<dbReference type="AlphaFoldDB" id="A0A2G8L6E4"/>
<comment type="caution">
    <text evidence="5">The sequence shown here is derived from an EMBL/GenBank/DDBJ whole genome shotgun (WGS) entry which is preliminary data.</text>
</comment>
<organism evidence="5 6">
    <name type="scientific">Stichopus japonicus</name>
    <name type="common">Sea cucumber</name>
    <dbReference type="NCBI Taxonomy" id="307972"/>
    <lineage>
        <taxon>Eukaryota</taxon>
        <taxon>Metazoa</taxon>
        <taxon>Echinodermata</taxon>
        <taxon>Eleutherozoa</taxon>
        <taxon>Echinozoa</taxon>
        <taxon>Holothuroidea</taxon>
        <taxon>Aspidochirotacea</taxon>
        <taxon>Aspidochirotida</taxon>
        <taxon>Stichopodidae</taxon>
        <taxon>Apostichopus</taxon>
    </lineage>
</organism>
<evidence type="ECO:0000256" key="1">
    <source>
        <dbReference type="ARBA" id="ARBA00004141"/>
    </source>
</evidence>
<protein>
    <submittedName>
        <fullName evidence="5">Putative monocarboxylate transporter 8</fullName>
    </submittedName>
</protein>
<keyword evidence="3" id="KW-0812">Transmembrane</keyword>
<feature type="region of interest" description="Disordered" evidence="2">
    <location>
        <begin position="1"/>
        <end position="53"/>
    </location>
</feature>
<feature type="transmembrane region" description="Helical" evidence="3">
    <location>
        <begin position="198"/>
        <end position="216"/>
    </location>
</feature>
<evidence type="ECO:0000256" key="3">
    <source>
        <dbReference type="SAM" id="Phobius"/>
    </source>
</evidence>
<feature type="transmembrane region" description="Helical" evidence="3">
    <location>
        <begin position="380"/>
        <end position="404"/>
    </location>
</feature>
<feature type="transmembrane region" description="Helical" evidence="3">
    <location>
        <begin position="116"/>
        <end position="133"/>
    </location>
</feature>
<keyword evidence="3" id="KW-1133">Transmembrane helix</keyword>
<dbReference type="OrthoDB" id="10016898at2759"/>
<feature type="compositionally biased region" description="Acidic residues" evidence="2">
    <location>
        <begin position="1"/>
        <end position="10"/>
    </location>
</feature>
<evidence type="ECO:0000256" key="2">
    <source>
        <dbReference type="SAM" id="MobiDB-lite"/>
    </source>
</evidence>
<gene>
    <name evidence="5" type="ORF">BSL78_07312</name>
</gene>
<feature type="transmembrane region" description="Helical" evidence="3">
    <location>
        <begin position="77"/>
        <end position="96"/>
    </location>
</feature>
<reference evidence="5 6" key="1">
    <citation type="journal article" date="2017" name="PLoS Biol.">
        <title>The sea cucumber genome provides insights into morphological evolution and visceral regeneration.</title>
        <authorList>
            <person name="Zhang X."/>
            <person name="Sun L."/>
            <person name="Yuan J."/>
            <person name="Sun Y."/>
            <person name="Gao Y."/>
            <person name="Zhang L."/>
            <person name="Li S."/>
            <person name="Dai H."/>
            <person name="Hamel J.F."/>
            <person name="Liu C."/>
            <person name="Yu Y."/>
            <person name="Liu S."/>
            <person name="Lin W."/>
            <person name="Guo K."/>
            <person name="Jin S."/>
            <person name="Xu P."/>
            <person name="Storey K.B."/>
            <person name="Huan P."/>
            <person name="Zhang T."/>
            <person name="Zhou Y."/>
            <person name="Zhang J."/>
            <person name="Lin C."/>
            <person name="Li X."/>
            <person name="Xing L."/>
            <person name="Huo D."/>
            <person name="Sun M."/>
            <person name="Wang L."/>
            <person name="Mercier A."/>
            <person name="Li F."/>
            <person name="Yang H."/>
            <person name="Xiang J."/>
        </authorList>
    </citation>
    <scope>NUCLEOTIDE SEQUENCE [LARGE SCALE GENOMIC DNA]</scope>
    <source>
        <strain evidence="5">Shaxun</strain>
        <tissue evidence="5">Muscle</tissue>
    </source>
</reference>
<dbReference type="InterPro" id="IPR036259">
    <property type="entry name" value="MFS_trans_sf"/>
</dbReference>